<evidence type="ECO:0000313" key="1">
    <source>
        <dbReference type="EMBL" id="MCP2265733.1"/>
    </source>
</evidence>
<name>A0A9X2G4U9_9MICO</name>
<proteinExistence type="predicted"/>
<organism evidence="1 2">
    <name type="scientific">Promicromonospora thailandica</name>
    <dbReference type="NCBI Taxonomy" id="765201"/>
    <lineage>
        <taxon>Bacteria</taxon>
        <taxon>Bacillati</taxon>
        <taxon>Actinomycetota</taxon>
        <taxon>Actinomycetes</taxon>
        <taxon>Micrococcales</taxon>
        <taxon>Promicromonosporaceae</taxon>
        <taxon>Promicromonospora</taxon>
    </lineage>
</organism>
<gene>
    <name evidence="1" type="ORF">APR03_003091</name>
</gene>
<dbReference type="Proteomes" id="UP001139493">
    <property type="component" value="Unassembled WGS sequence"/>
</dbReference>
<evidence type="ECO:0000313" key="2">
    <source>
        <dbReference type="Proteomes" id="UP001139493"/>
    </source>
</evidence>
<dbReference type="EMBL" id="JAMTCS010000009">
    <property type="protein sequence ID" value="MCP2265733.1"/>
    <property type="molecule type" value="Genomic_DNA"/>
</dbReference>
<accession>A0A9X2G4U9</accession>
<sequence>MTAEPSGVGDGDRHDGFVTVERVMTWAFLRGPVEGEISLPL</sequence>
<dbReference type="AlphaFoldDB" id="A0A9X2G4U9"/>
<protein>
    <submittedName>
        <fullName evidence="1">Uncharacterized protein</fullName>
    </submittedName>
</protein>
<keyword evidence="2" id="KW-1185">Reference proteome</keyword>
<comment type="caution">
    <text evidence="1">The sequence shown here is derived from an EMBL/GenBank/DDBJ whole genome shotgun (WGS) entry which is preliminary data.</text>
</comment>
<reference evidence="1" key="1">
    <citation type="submission" date="2022-06" db="EMBL/GenBank/DDBJ databases">
        <title>Genomic Encyclopedia of Archaeal and Bacterial Type Strains, Phase II (KMG-II): from individual species to whole genera.</title>
        <authorList>
            <person name="Goeker M."/>
        </authorList>
    </citation>
    <scope>NUCLEOTIDE SEQUENCE</scope>
    <source>
        <strain evidence="1">DSM 26652</strain>
    </source>
</reference>